<organism evidence="1 2">
    <name type="scientific">Pseudomonas caricapapayae</name>
    <dbReference type="NCBI Taxonomy" id="46678"/>
    <lineage>
        <taxon>Bacteria</taxon>
        <taxon>Pseudomonadati</taxon>
        <taxon>Pseudomonadota</taxon>
        <taxon>Gammaproteobacteria</taxon>
        <taxon>Pseudomonadales</taxon>
        <taxon>Pseudomonadaceae</taxon>
        <taxon>Pseudomonas</taxon>
    </lineage>
</organism>
<gene>
    <name evidence="1" type="ORF">ALQ84_100603</name>
</gene>
<reference evidence="1 2" key="1">
    <citation type="submission" date="2018-08" db="EMBL/GenBank/DDBJ databases">
        <title>Recombination of ecologically and evolutionarily significant loci maintains genetic cohesion in the Pseudomonas syringae species complex.</title>
        <authorList>
            <person name="Dillon M."/>
            <person name="Thakur S."/>
            <person name="Almeida R.N.D."/>
            <person name="Weir B.S."/>
            <person name="Guttman D.S."/>
        </authorList>
    </citation>
    <scope>NUCLEOTIDE SEQUENCE [LARGE SCALE GENOMIC DNA]</scope>
    <source>
        <strain evidence="1 2">ICMP 4086</strain>
    </source>
</reference>
<accession>A0A0P9LZU3</accession>
<evidence type="ECO:0000313" key="2">
    <source>
        <dbReference type="Proteomes" id="UP000278587"/>
    </source>
</evidence>
<dbReference type="Proteomes" id="UP000278587">
    <property type="component" value="Unassembled WGS sequence"/>
</dbReference>
<comment type="caution">
    <text evidence="1">The sequence shown here is derived from an EMBL/GenBank/DDBJ whole genome shotgun (WGS) entry which is preliminary data.</text>
</comment>
<protein>
    <recommendedName>
        <fullName evidence="3">SSU ribosomal protein S2p</fullName>
    </recommendedName>
</protein>
<dbReference type="EMBL" id="RBOC01000004">
    <property type="protein sequence ID" value="RMM15494.1"/>
    <property type="molecule type" value="Genomic_DNA"/>
</dbReference>
<evidence type="ECO:0008006" key="3">
    <source>
        <dbReference type="Google" id="ProtNLM"/>
    </source>
</evidence>
<dbReference type="RefSeq" id="WP_055008629.1">
    <property type="nucleotide sequence ID" value="NZ_LJPW01000057.1"/>
</dbReference>
<sequence length="324" mass="33328">MAEVKSFINARTQTFETLKANIGLSGNSKAKFNILNSHIAGSVVSAGELVIVGDPSTPSCTSQEAYLMAKASQIHTDLLSNGAGGDDFFLDNFELLQSLLSHASTGVGAATDGWNKHLNAIKTTLDDIEILHREHLSSGSMVERDTFYAKRTALFLKLDKQLSSMASYGSGLRNEGSIKKLLGISTSSYMHTGEISGYADKVSGVARAANLVKRGAYIGTALDVASTGLSIHKACTLGREEECKKAKYVEGSSLLGSLSFGAIGGTVGSGIAGIICVGLSIPTGGGAALACAVIGGAAGGMAGGALGTKGGEMMGDYLYRQTSP</sequence>
<evidence type="ECO:0000313" key="1">
    <source>
        <dbReference type="EMBL" id="RMM15494.1"/>
    </source>
</evidence>
<proteinExistence type="predicted"/>
<dbReference type="AlphaFoldDB" id="A0A0P9LZU3"/>
<name>A0A0P9LZU3_9PSED</name>
<dbReference type="OrthoDB" id="6823140at2"/>